<reference evidence="2 3" key="1">
    <citation type="submission" date="2019-03" db="EMBL/GenBank/DDBJ databases">
        <title>Single cell metagenomics reveals metabolic interactions within the superorganism composed of flagellate Streblomastix strix and complex community of Bacteroidetes bacteria on its surface.</title>
        <authorList>
            <person name="Treitli S.C."/>
            <person name="Kolisko M."/>
            <person name="Husnik F."/>
            <person name="Keeling P."/>
            <person name="Hampl V."/>
        </authorList>
    </citation>
    <scope>NUCLEOTIDE SEQUENCE [LARGE SCALE GENOMIC DNA]</scope>
    <source>
        <strain evidence="2">ST1C</strain>
    </source>
</reference>
<protein>
    <recommendedName>
        <fullName evidence="1">Serine-threonine/tyrosine-protein kinase catalytic domain-containing protein</fullName>
    </recommendedName>
</protein>
<evidence type="ECO:0000259" key="1">
    <source>
        <dbReference type="Pfam" id="PF07714"/>
    </source>
</evidence>
<proteinExistence type="predicted"/>
<dbReference type="EMBL" id="SNRW01023790">
    <property type="protein sequence ID" value="KAA6362739.1"/>
    <property type="molecule type" value="Genomic_DNA"/>
</dbReference>
<dbReference type="GO" id="GO:0005524">
    <property type="term" value="F:ATP binding"/>
    <property type="evidence" value="ECO:0007669"/>
    <property type="project" value="InterPro"/>
</dbReference>
<dbReference type="SUPFAM" id="SSF56112">
    <property type="entry name" value="Protein kinase-like (PK-like)"/>
    <property type="match status" value="1"/>
</dbReference>
<evidence type="ECO:0000313" key="3">
    <source>
        <dbReference type="Proteomes" id="UP000324800"/>
    </source>
</evidence>
<dbReference type="GO" id="GO:0004672">
    <property type="term" value="F:protein kinase activity"/>
    <property type="evidence" value="ECO:0007669"/>
    <property type="project" value="InterPro"/>
</dbReference>
<organism evidence="2 3">
    <name type="scientific">Streblomastix strix</name>
    <dbReference type="NCBI Taxonomy" id="222440"/>
    <lineage>
        <taxon>Eukaryota</taxon>
        <taxon>Metamonada</taxon>
        <taxon>Preaxostyla</taxon>
        <taxon>Oxymonadida</taxon>
        <taxon>Streblomastigidae</taxon>
        <taxon>Streblomastix</taxon>
    </lineage>
</organism>
<accession>A0A5J4TXY6</accession>
<dbReference type="AlphaFoldDB" id="A0A5J4TXY6"/>
<comment type="caution">
    <text evidence="2">The sequence shown here is derived from an EMBL/GenBank/DDBJ whole genome shotgun (WGS) entry which is preliminary data.</text>
</comment>
<feature type="domain" description="Serine-threonine/tyrosine-protein kinase catalytic" evidence="1">
    <location>
        <begin position="40"/>
        <end position="103"/>
    </location>
</feature>
<dbReference type="Proteomes" id="UP000324800">
    <property type="component" value="Unassembled WGS sequence"/>
</dbReference>
<dbReference type="InterPro" id="IPR011009">
    <property type="entry name" value="Kinase-like_dom_sf"/>
</dbReference>
<gene>
    <name evidence="2" type="ORF">EZS28_041735</name>
</gene>
<sequence>MSQPQDQLGEVGGQPNNSIIVVQPRIKTDEHRKNLTDYIIVQEIGNGKFSNTYSAFTRKRHKLVCLKEQKDINSNSQENFQTEADLLRDFKTPFIVKCRHKIILKNNQLLTG</sequence>
<dbReference type="InterPro" id="IPR001245">
    <property type="entry name" value="Ser-Thr/Tyr_kinase_cat_dom"/>
</dbReference>
<dbReference type="Gene3D" id="3.30.200.20">
    <property type="entry name" value="Phosphorylase Kinase, domain 1"/>
    <property type="match status" value="1"/>
</dbReference>
<dbReference type="Pfam" id="PF07714">
    <property type="entry name" value="PK_Tyr_Ser-Thr"/>
    <property type="match status" value="1"/>
</dbReference>
<evidence type="ECO:0000313" key="2">
    <source>
        <dbReference type="EMBL" id="KAA6362739.1"/>
    </source>
</evidence>
<dbReference type="OrthoDB" id="346907at2759"/>
<name>A0A5J4TXY6_9EUKA</name>